<dbReference type="GO" id="GO:0031146">
    <property type="term" value="P:SCF-dependent proteasomal ubiquitin-dependent protein catabolic process"/>
    <property type="evidence" value="ECO:0007669"/>
    <property type="project" value="TreeGrafter"/>
</dbReference>
<accession>A0A1J1HUI2</accession>
<dbReference type="Gene3D" id="1.20.1280.50">
    <property type="match status" value="1"/>
</dbReference>
<dbReference type="Gene3D" id="3.80.10.10">
    <property type="entry name" value="Ribonuclease Inhibitor"/>
    <property type="match status" value="2"/>
</dbReference>
<evidence type="ECO:0000313" key="3">
    <source>
        <dbReference type="Proteomes" id="UP000183832"/>
    </source>
</evidence>
<dbReference type="SMART" id="SM00256">
    <property type="entry name" value="FBOX"/>
    <property type="match status" value="1"/>
</dbReference>
<dbReference type="SUPFAM" id="SSF81383">
    <property type="entry name" value="F-box domain"/>
    <property type="match status" value="1"/>
</dbReference>
<feature type="domain" description="F-box" evidence="1">
    <location>
        <begin position="22"/>
        <end position="76"/>
    </location>
</feature>
<dbReference type="PROSITE" id="PS50181">
    <property type="entry name" value="FBOX"/>
    <property type="match status" value="1"/>
</dbReference>
<gene>
    <name evidence="2" type="ORF">CLUMA_CG005319</name>
</gene>
<dbReference type="InterPro" id="IPR036047">
    <property type="entry name" value="F-box-like_dom_sf"/>
</dbReference>
<dbReference type="AlphaFoldDB" id="A0A1J1HUI2"/>
<reference evidence="2 3" key="1">
    <citation type="submission" date="2015-04" db="EMBL/GenBank/DDBJ databases">
        <authorList>
            <person name="Syromyatnikov M.Y."/>
            <person name="Popov V.N."/>
        </authorList>
    </citation>
    <scope>NUCLEOTIDE SEQUENCE [LARGE SCALE GENOMIC DNA]</scope>
</reference>
<proteinExistence type="predicted"/>
<evidence type="ECO:0000259" key="1">
    <source>
        <dbReference type="PROSITE" id="PS50181"/>
    </source>
</evidence>
<dbReference type="GO" id="GO:0019005">
    <property type="term" value="C:SCF ubiquitin ligase complex"/>
    <property type="evidence" value="ECO:0007669"/>
    <property type="project" value="TreeGrafter"/>
</dbReference>
<protein>
    <submittedName>
        <fullName evidence="2">CLUMA_CG005319, isoform B</fullName>
    </submittedName>
</protein>
<dbReference type="InterPro" id="IPR032675">
    <property type="entry name" value="LRR_dom_sf"/>
</dbReference>
<keyword evidence="3" id="KW-1185">Reference proteome</keyword>
<dbReference type="InterPro" id="IPR001810">
    <property type="entry name" value="F-box_dom"/>
</dbReference>
<dbReference type="CDD" id="cd09917">
    <property type="entry name" value="F-box_SF"/>
    <property type="match status" value="1"/>
</dbReference>
<organism evidence="2 3">
    <name type="scientific">Clunio marinus</name>
    <dbReference type="NCBI Taxonomy" id="568069"/>
    <lineage>
        <taxon>Eukaryota</taxon>
        <taxon>Metazoa</taxon>
        <taxon>Ecdysozoa</taxon>
        <taxon>Arthropoda</taxon>
        <taxon>Hexapoda</taxon>
        <taxon>Insecta</taxon>
        <taxon>Pterygota</taxon>
        <taxon>Neoptera</taxon>
        <taxon>Endopterygota</taxon>
        <taxon>Diptera</taxon>
        <taxon>Nematocera</taxon>
        <taxon>Chironomoidea</taxon>
        <taxon>Chironomidae</taxon>
        <taxon>Clunio</taxon>
    </lineage>
</organism>
<dbReference type="Proteomes" id="UP000183832">
    <property type="component" value="Unassembled WGS sequence"/>
</dbReference>
<evidence type="ECO:0000313" key="2">
    <source>
        <dbReference type="EMBL" id="CRK91669.1"/>
    </source>
</evidence>
<dbReference type="EMBL" id="CVRI01000021">
    <property type="protein sequence ID" value="CRK91669.1"/>
    <property type="molecule type" value="Genomic_DNA"/>
</dbReference>
<dbReference type="PANTHER" id="PTHR13318">
    <property type="entry name" value="PARTNER OF PAIRED, ISOFORM B-RELATED"/>
    <property type="match status" value="1"/>
</dbReference>
<name>A0A1J1HUI2_9DIPT</name>
<dbReference type="Pfam" id="PF12937">
    <property type="entry name" value="F-box-like"/>
    <property type="match status" value="1"/>
</dbReference>
<dbReference type="SUPFAM" id="SSF52047">
    <property type="entry name" value="RNI-like"/>
    <property type="match status" value="1"/>
</dbReference>
<sequence length="563" mass="66431">MNIPDESEKISEETSQCSDLQENEIFNLPDEIFFHIFQYVNISSRKTVSLVCRKFYELICIVERDCHPLDLSYQQICDGDIHDSIVNSFREFEDLTINLKHCRVVINIENILDVMVKFGGRIKRFKLWCSIQSESSELLEWQLIKILNCLPNVEDLTLRNICVGGRSSDDDSELNMHKLRNLMIDYCMFDSPNILNKIPKDTVRDLIFTFEPVDETSYQQFFNKQTKIRKLEIFENDQINFSHLELEHLKISSNINLPVVLRQQPKLRYLDFAITWIDNEIFTAMCELKDLEVAKMLIDQVSCHVFKSLKGMFKLKELRLDSHCSYDGGYLLELSMMQFLQIEKFTLLFSERKISQEILIQLSQNFRKLKHIEFLNRSISIINTLLEYFPNLESILFDFFSIFGAPEDILIVSEDLRHENLKQFVVININMNEVENTRSLLKLISVCPNLERIMLSKLTGIFHEDLQQIFDDHPKLTHLSLEFDSFSLQYQTIQLIQSAVSRLKHIRFDGLSNFPSYSILKILFEDEFPNITFYKYSTGDGQLIMKKRNVSDWYLDFKLMDHF</sequence>
<dbReference type="OrthoDB" id="7787480at2759"/>